<dbReference type="GO" id="GO:0005524">
    <property type="term" value="F:ATP binding"/>
    <property type="evidence" value="ECO:0007669"/>
    <property type="project" value="UniProtKB-KW"/>
</dbReference>
<evidence type="ECO:0000256" key="16">
    <source>
        <dbReference type="RuleBase" id="RU365027"/>
    </source>
</evidence>
<dbReference type="InterPro" id="IPR014009">
    <property type="entry name" value="PIK_FAT"/>
</dbReference>
<dbReference type="Pfam" id="PF00454">
    <property type="entry name" value="PI3_PI4_kinase"/>
    <property type="match status" value="1"/>
</dbReference>
<dbReference type="GO" id="GO:0004674">
    <property type="term" value="F:protein serine/threonine kinase activity"/>
    <property type="evidence" value="ECO:0007669"/>
    <property type="project" value="UniProtKB-KW"/>
</dbReference>
<dbReference type="Proteomes" id="UP000033140">
    <property type="component" value="Unassembled WGS sequence"/>
</dbReference>
<dbReference type="InterPro" id="IPR011009">
    <property type="entry name" value="Kinase-like_dom_sf"/>
</dbReference>
<evidence type="ECO:0000256" key="11">
    <source>
        <dbReference type="ARBA" id="ARBA00022840"/>
    </source>
</evidence>
<dbReference type="GO" id="GO:0035556">
    <property type="term" value="P:intracellular signal transduction"/>
    <property type="evidence" value="ECO:0007669"/>
    <property type="project" value="UniProtKB-ARBA"/>
</dbReference>
<keyword evidence="10 16" id="KW-0418">Kinase</keyword>
<keyword evidence="16" id="KW-0779">Telomere</keyword>
<dbReference type="PANTHER" id="PTHR37079:SF4">
    <property type="entry name" value="SERINE_THREONINE-PROTEIN KINASE ATM"/>
    <property type="match status" value="1"/>
</dbReference>
<dbReference type="PROSITE" id="PS51190">
    <property type="entry name" value="FATC"/>
    <property type="match status" value="1"/>
</dbReference>
<keyword evidence="6 16" id="KW-0723">Serine/threonine-protein kinase</keyword>
<name>A0A0E9NKW3_SAICN</name>
<dbReference type="EC" id="2.7.11.1" evidence="4 16"/>
<dbReference type="GO" id="GO:0006281">
    <property type="term" value="P:DNA repair"/>
    <property type="evidence" value="ECO:0007669"/>
    <property type="project" value="InterPro"/>
</dbReference>
<evidence type="ECO:0000256" key="2">
    <source>
        <dbReference type="ARBA" id="ARBA00010769"/>
    </source>
</evidence>
<comment type="function">
    <text evidence="13 16">Serine/threonine protein kinase which activates checkpoint signaling upon genotoxic stresses such as ionizing radiation (IR), ultraviolet light (UV), or DNA replication stalling, thereby acting as a DNA damage sensor. Recognizes the substrate consensus sequence [ST]-Q. Phosphorylates histone H2A to form H2AS128ph (gamma-H2A) at sites of DNA damage, involved in the regulation of DNA damage response mechanism. Required for the control of telomere length and genome stability.</text>
</comment>
<keyword evidence="16" id="KW-0158">Chromosome</keyword>
<keyword evidence="7 16" id="KW-0808">Transferase</keyword>
<evidence type="ECO:0000313" key="21">
    <source>
        <dbReference type="EMBL" id="GAO50050.1"/>
    </source>
</evidence>
<dbReference type="GO" id="GO:0000781">
    <property type="term" value="C:chromosome, telomeric region"/>
    <property type="evidence" value="ECO:0007669"/>
    <property type="project" value="UniProtKB-SubCell"/>
</dbReference>
<reference evidence="21 22" key="2">
    <citation type="journal article" date="2014" name="J. Gen. Appl. Microbiol.">
        <title>The early diverging ascomycetous budding yeast Saitoella complicata has three histone deacetylases belonging to the Clr6, Hos2, and Rpd3 lineages.</title>
        <authorList>
            <person name="Nishida H."/>
            <person name="Matsumoto T."/>
            <person name="Kondo S."/>
            <person name="Hamamoto M."/>
            <person name="Yoshikawa H."/>
        </authorList>
    </citation>
    <scope>NUCLEOTIDE SEQUENCE [LARGE SCALE GENOMIC DNA]</scope>
    <source>
        <strain evidence="21 22">NRRL Y-17804</strain>
    </source>
</reference>
<keyword evidence="16" id="KW-0156">Chromatin regulator</keyword>
<dbReference type="GO" id="GO:0106310">
    <property type="term" value="F:protein serine kinase activity"/>
    <property type="evidence" value="ECO:0007669"/>
    <property type="project" value="RHEA"/>
</dbReference>
<comment type="subunit">
    <text evidence="3">Associates with DNA double-strand breaks.</text>
</comment>
<keyword evidence="8 16" id="KW-0547">Nucleotide-binding</keyword>
<evidence type="ECO:0000256" key="4">
    <source>
        <dbReference type="ARBA" id="ARBA00012513"/>
    </source>
</evidence>
<feature type="region of interest" description="Disordered" evidence="17">
    <location>
        <begin position="865"/>
        <end position="901"/>
    </location>
</feature>
<comment type="similarity">
    <text evidence="2 16">Belongs to the PI3/PI4-kinase family. ATM subfamily.</text>
</comment>
<protein>
    <recommendedName>
        <fullName evidence="5 16">Serine/threonine-protein kinase Tel1</fullName>
        <ecNumber evidence="4 16">2.7.11.1</ecNumber>
    </recommendedName>
</protein>
<dbReference type="PROSITE" id="PS50290">
    <property type="entry name" value="PI3_4_KINASE_3"/>
    <property type="match status" value="1"/>
</dbReference>
<feature type="domain" description="FAT" evidence="19">
    <location>
        <begin position="1861"/>
        <end position="2451"/>
    </location>
</feature>
<dbReference type="InterPro" id="IPR044107">
    <property type="entry name" value="PIKKc_ATM"/>
</dbReference>
<dbReference type="GO" id="GO:0006325">
    <property type="term" value="P:chromatin organization"/>
    <property type="evidence" value="ECO:0007669"/>
    <property type="project" value="UniProtKB-KW"/>
</dbReference>
<dbReference type="SMART" id="SM00146">
    <property type="entry name" value="PI3Kc"/>
    <property type="match status" value="1"/>
</dbReference>
<feature type="region of interest" description="Disordered" evidence="17">
    <location>
        <begin position="2847"/>
        <end position="2870"/>
    </location>
</feature>
<comment type="catalytic activity">
    <reaction evidence="14 16">
        <text>L-threonyl-[protein] + ATP = O-phospho-L-threonyl-[protein] + ADP + H(+)</text>
        <dbReference type="Rhea" id="RHEA:46608"/>
        <dbReference type="Rhea" id="RHEA-COMP:11060"/>
        <dbReference type="Rhea" id="RHEA-COMP:11605"/>
        <dbReference type="ChEBI" id="CHEBI:15378"/>
        <dbReference type="ChEBI" id="CHEBI:30013"/>
        <dbReference type="ChEBI" id="CHEBI:30616"/>
        <dbReference type="ChEBI" id="CHEBI:61977"/>
        <dbReference type="ChEBI" id="CHEBI:456216"/>
        <dbReference type="EC" id="2.7.11.1"/>
    </reaction>
</comment>
<dbReference type="Gene3D" id="3.30.1010.10">
    <property type="entry name" value="Phosphatidylinositol 3-kinase Catalytic Subunit, Chain A, domain 4"/>
    <property type="match status" value="1"/>
</dbReference>
<evidence type="ECO:0000256" key="5">
    <source>
        <dbReference type="ARBA" id="ARBA00014619"/>
    </source>
</evidence>
<dbReference type="InterPro" id="IPR003152">
    <property type="entry name" value="FATC_dom"/>
</dbReference>
<evidence type="ECO:0000256" key="17">
    <source>
        <dbReference type="SAM" id="MobiDB-lite"/>
    </source>
</evidence>
<evidence type="ECO:0000256" key="12">
    <source>
        <dbReference type="ARBA" id="ARBA00023242"/>
    </source>
</evidence>
<feature type="compositionally biased region" description="Acidic residues" evidence="17">
    <location>
        <begin position="879"/>
        <end position="890"/>
    </location>
</feature>
<keyword evidence="12 16" id="KW-0539">Nucleus</keyword>
<feature type="domain" description="PI3K/PI4K catalytic" evidence="18">
    <location>
        <begin position="2559"/>
        <end position="2872"/>
    </location>
</feature>
<evidence type="ECO:0000256" key="6">
    <source>
        <dbReference type="ARBA" id="ARBA00022527"/>
    </source>
</evidence>
<comment type="subcellular location">
    <subcellularLocation>
        <location evidence="16">Chromosome</location>
        <location evidence="16">Telomere</location>
    </subcellularLocation>
    <subcellularLocation>
        <location evidence="1 16">Nucleus</location>
    </subcellularLocation>
</comment>
<dbReference type="InterPro" id="IPR018936">
    <property type="entry name" value="PI3/4_kinase_CS"/>
</dbReference>
<keyword evidence="11 16" id="KW-0067">ATP-binding</keyword>
<evidence type="ECO:0000256" key="3">
    <source>
        <dbReference type="ARBA" id="ARBA00011370"/>
    </source>
</evidence>
<sequence>MSGQINLYNIYSLLKSEKPKDRTDGLQHLRRLLRHGRNAEALNDKGYHKLFEALFHIVVREKAQYTRAKGTAKATVANRLQQCGQTLRAAVDVGVRYLRQKTVEAIIEHICYTLPSAGAGLFEPVSLDYSKALRCILSYPPHAEHFTTTRWTDLIDFCCGILRAPMEEDGNGQGNPDSHASEDDFDNTPGGWRNRSYHNKIRFEDTQLMQCLQGLLETPNAPVAAVGQLVADFLLRFLNFYTTETSAHIFAMQALNRTLASISVNNIRLTDRVAQTLLPLIARLWTTKSAALKEQLLITLMYTYPYLHRRIQSHASCREDAMHLFESMWAELVELLDRDRLQLHDLDYRYDSLERPEARAFHSLRSRSFSLRASVDPIATRAEQAWGCLQTIAALAIAMDNEEALGLHDERSSAGDDDAAQKRRKVTESQLSFLVCQTRHPSSRLRIAALQAIVFVFEALEPTKAGVLDMGSLIHDLALLCGDDDVQVQCWAVTCAASIARYTTLLRRLKSPNALSQLASEPEWRIIWSVCCRKITATATCRAACYFLSTAVETSVLDDEFVVLEIEQILKTIDLQGPAQLTDTSCTLIARALDITIKTGTVRRLRPQEKILQWFGSWNPLDGMDKRMSQTYPRLLNASLVLALLERCRQSSGSLPQTPAGANDVPRGAIGRVCLELADRQDLLQYLLLAFAEDNDNQPPLSQELISTPSHSLSYKVDPEQAILFDTGLRKILIKDARVIRDNLRSFLEEDPNSLTPEIMSHVLEFALITAMLAVSIDSPNEGAAGELTGLVTCIFEDVGSFLRLDNAKQVHIDMCLLSLNQCFIQAKGSSVPTDGAAFRARLDNVHFLADAFAHLSSIIESRMKVQSDNEPHNGLEPDYNDGEDDDDMDMAVSSSSGQHSDLKDLPRTVLNVRCALERWRTDMCIRLHMNSSVDVLVSSQWKVSTFMDYISKLPKGRVLWAESSLTSCLQANGEHLPVGAIHEFLEYAASLFLSDYDFERSEAVIVFFINTLEVLVDMWTMEDNDDIIHTVYEWVVKITLDKNLASYVVRRRLAALLRKLLSAQPHHHGTSNTGSTRSRFIELLRDRDARVTHDMSALVVQLFRCFPQGDHVVIYQDIMKFLEDNEENLEMFSMRVLTLWRISMASEATRKAAIYNLIELGNFGLSRPYVQHALQGIAGGCGVESSRELLQTYISQVIYSWIQLEGSISDFPYAIFGYKTLKDWSTTYREELGAQLLLHGGIAAFIELSQGTLRGTFEDLLRVCFHRAMAYGKLHKHSEASAIQPDKAESISIETLCATRLPDFNSLLVERFDDTIAVMLYSLREEGSSSKAFYQSSLPAEGQVMDNICGLSCSDCVLPEPPRPHYRARVVIRAISDLCQQAAVSPNKLWTPSRLAYILRFLMSSATKASSPTELCVLIRKLRFLASMAGGAIVQGYPLDMLLHFLTGYVLVPLCSKDAIGVLQYLISHSVHGDIVTPVTLIRATSALVRALRVLEATDAGTEVVQTSNKWLKRITQIVQENPHLDEVVPAFQALLTLRGLADDKSVDWRSALKLTFSFSDRSPLDADSRNLLFEAFTDAYDRSGNEGHEFVGQLEVSALAKSIVCHASQLDFSDKNLSNIGRILGMAFASEGSAPVLTEARTVQGHPGENPDLITKTAVLQQMAILLRHPSHVIVGEVEAIVSRMFARDPNQQALQSLPEHVRLALNRPESHPRTHRRTASDVDDVSKSFEPQTWMNSRTPFTDWSVSLVLALVRLAMDDPVMGCLAPLVHALDTFGKDLFPNLVLFVLSKSTSDTVFKSAGAALAAIFNHNFRTLADNVSHERLALLLDCVLYLRQTAMPNSKVGFDRNFWLPIDYSAAADAAVLCNMPKAALLFTEIYWTKADAVPRHDTYERLLQIFRHIDEPDSYHGVSRTTSLASMMQQYDYEGNGWKSFCLRGAELEAVSRLGYMDGKAAVHNRGVRESLSKLGLYATAKAITAADMGFSDVHSIAWRLEQWDLPSAKVPSDQTALYTVLQQLNFDAPRPGSAACLNAALLSVTKKLLHRADSPTTVRGQWCSLAALVEVDELTRINGKSEDLIHAWEKRADHWADHAQFSDVEMLFALRSVLFGSVMKRPHLQRVQQLNPEQAFRLQARYLLKSCRMARAQGQYQIALSNAAYLQEAANTYLPNDDALMHDVSVNTASVFWKQGESIPAIRMLQQTIVDWKPKTAGPNVRRAKTLAQLAGWMSEARLERPDVILQSYLEVAVQELHGVVEGDNAGRVFNEFASFCEKQLNSSAIAEDFARMQRLRDQKSAEIFELQQLLASSLPEKKARAVKSHLGKAKALYQLDNAEYQRLLENKTTFLTKSAQYYLRCIAASDAYDFQASRFCAFWLANCTMDAVNEIVQDYLPKVPSRKFIPLMNQLSARLSGVSASDSFQAPLRALIFRLCQEHPYHSLYQIISMCSTTTSSRDIAAEARKSAALSIWNDLKNQNDAEARAVTKNVEFVAAAYNELARYPMTRRDYGSGSLDMSKVYPKHRVFLKDIPRLRIPPPTAHVPVDLNCDYTDVPLVNSFAAKISVANGLSAPKVIVCYGTDGRRHKQLVKGGNDDLRQDAIMEQVFQQVDALLQKNQNTRLRNLRIRTYKVLPLTENSGILEWVQQTIPINEYLIPAHEAYHSKDWSINGKCRKHIAEVQGKSNSTRLRAYEMVTEHLHPVMRHFFFDNYVSPDEWYSKRLNYSRSTAAISMLGYVLGLGDRHGHNILLDKSTGEIVHIDLGVSFEQGKTLPIPETVPFRLTRDIVDGFGITGVEGVFRKCCEYTLSVLRNESPAVITILDVLRHDPLYSWTISPLRMKRIQEKEPLQDDGFAPGEGHGLPSGAGRRSSGSEGVEAERALLVVSQKLSKTLSVEATVNELIQQATDPRNLSLIFCGWAAYL</sequence>
<dbReference type="PANTHER" id="PTHR37079">
    <property type="entry name" value="SERINE/THREONINE-PROTEIN KINASE ATM"/>
    <property type="match status" value="1"/>
</dbReference>
<evidence type="ECO:0000256" key="8">
    <source>
        <dbReference type="ARBA" id="ARBA00022741"/>
    </source>
</evidence>
<keyword evidence="9 16" id="KW-0227">DNA damage</keyword>
<evidence type="ECO:0000256" key="1">
    <source>
        <dbReference type="ARBA" id="ARBA00004123"/>
    </source>
</evidence>
<dbReference type="PROSITE" id="PS00915">
    <property type="entry name" value="PI3_4_KINASE_1"/>
    <property type="match status" value="1"/>
</dbReference>
<dbReference type="InterPro" id="IPR000403">
    <property type="entry name" value="PI3/4_kinase_cat_dom"/>
</dbReference>
<dbReference type="InterPro" id="IPR038980">
    <property type="entry name" value="ATM_plant"/>
</dbReference>
<dbReference type="PROSITE" id="PS00916">
    <property type="entry name" value="PI3_4_KINASE_2"/>
    <property type="match status" value="1"/>
</dbReference>
<dbReference type="InterPro" id="IPR016024">
    <property type="entry name" value="ARM-type_fold"/>
</dbReference>
<dbReference type="STRING" id="698492.A0A0E9NKW3"/>
<reference evidence="21 22" key="3">
    <citation type="journal article" date="2015" name="Genome Announc.">
        <title>Draft Genome Sequence of the Archiascomycetous Yeast Saitoella complicata.</title>
        <authorList>
            <person name="Yamauchi K."/>
            <person name="Kondo S."/>
            <person name="Hamamoto M."/>
            <person name="Takahashi Y."/>
            <person name="Ogura Y."/>
            <person name="Hayashi T."/>
            <person name="Nishida H."/>
        </authorList>
    </citation>
    <scope>NUCLEOTIDE SEQUENCE [LARGE SCALE GENOMIC DNA]</scope>
    <source>
        <strain evidence="21 22">NRRL Y-17804</strain>
    </source>
</reference>
<feature type="compositionally biased region" description="Basic and acidic residues" evidence="17">
    <location>
        <begin position="865"/>
        <end position="876"/>
    </location>
</feature>
<evidence type="ECO:0000259" key="20">
    <source>
        <dbReference type="PROSITE" id="PS51190"/>
    </source>
</evidence>
<dbReference type="SUPFAM" id="SSF56112">
    <property type="entry name" value="Protein kinase-like (PK-like)"/>
    <property type="match status" value="1"/>
</dbReference>
<comment type="caution">
    <text evidence="21">The sequence shown here is derived from an EMBL/GenBank/DDBJ whole genome shotgun (WGS) entry which is preliminary data.</text>
</comment>
<evidence type="ECO:0000259" key="19">
    <source>
        <dbReference type="PROSITE" id="PS51189"/>
    </source>
</evidence>
<dbReference type="EMBL" id="BACD03000028">
    <property type="protein sequence ID" value="GAO50050.1"/>
    <property type="molecule type" value="Genomic_DNA"/>
</dbReference>
<feature type="domain" description="FATC" evidence="20">
    <location>
        <begin position="2889"/>
        <end position="2921"/>
    </location>
</feature>
<proteinExistence type="inferred from homology"/>
<reference evidence="21 22" key="1">
    <citation type="journal article" date="2011" name="J. Gen. Appl. Microbiol.">
        <title>Draft genome sequencing of the enigmatic yeast Saitoella complicata.</title>
        <authorList>
            <person name="Nishida H."/>
            <person name="Hamamoto M."/>
            <person name="Sugiyama J."/>
        </authorList>
    </citation>
    <scope>NUCLEOTIDE SEQUENCE [LARGE SCALE GENOMIC DNA]</scope>
    <source>
        <strain evidence="21 22">NRRL Y-17804</strain>
    </source>
</reference>
<dbReference type="SMART" id="SM01342">
    <property type="entry name" value="TAN"/>
    <property type="match status" value="1"/>
</dbReference>
<evidence type="ECO:0000256" key="13">
    <source>
        <dbReference type="ARBA" id="ARBA00025079"/>
    </source>
</evidence>
<dbReference type="Pfam" id="PF02260">
    <property type="entry name" value="FATC"/>
    <property type="match status" value="1"/>
</dbReference>
<dbReference type="Pfam" id="PF11640">
    <property type="entry name" value="TAN"/>
    <property type="match status" value="1"/>
</dbReference>
<dbReference type="CDD" id="cd05171">
    <property type="entry name" value="PIKKc_ATM"/>
    <property type="match status" value="1"/>
</dbReference>
<accession>A0A0E9NKW3</accession>
<comment type="catalytic activity">
    <reaction evidence="15">
        <text>L-seryl-[protein] + ATP = O-phospho-L-seryl-[protein] + ADP + H(+)</text>
        <dbReference type="Rhea" id="RHEA:17989"/>
        <dbReference type="Rhea" id="RHEA-COMP:9863"/>
        <dbReference type="Rhea" id="RHEA-COMP:11604"/>
        <dbReference type="ChEBI" id="CHEBI:15378"/>
        <dbReference type="ChEBI" id="CHEBI:29999"/>
        <dbReference type="ChEBI" id="CHEBI:30616"/>
        <dbReference type="ChEBI" id="CHEBI:83421"/>
        <dbReference type="ChEBI" id="CHEBI:456216"/>
        <dbReference type="EC" id="2.7.11.1"/>
    </reaction>
</comment>
<evidence type="ECO:0000313" key="22">
    <source>
        <dbReference type="Proteomes" id="UP000033140"/>
    </source>
</evidence>
<evidence type="ECO:0000259" key="18">
    <source>
        <dbReference type="PROSITE" id="PS50290"/>
    </source>
</evidence>
<dbReference type="SUPFAM" id="SSF48371">
    <property type="entry name" value="ARM repeat"/>
    <property type="match status" value="2"/>
</dbReference>
<dbReference type="SMART" id="SM01343">
    <property type="entry name" value="FATC"/>
    <property type="match status" value="1"/>
</dbReference>
<gene>
    <name evidence="21" type="ORF">G7K_4185-t1</name>
</gene>
<dbReference type="OMA" id="HACSVIR"/>
<dbReference type="InterPro" id="IPR036940">
    <property type="entry name" value="PI3/4_kinase_cat_sf"/>
</dbReference>
<evidence type="ECO:0000256" key="7">
    <source>
        <dbReference type="ARBA" id="ARBA00022679"/>
    </source>
</evidence>
<evidence type="ECO:0000256" key="14">
    <source>
        <dbReference type="ARBA" id="ARBA00047899"/>
    </source>
</evidence>
<dbReference type="InterPro" id="IPR021668">
    <property type="entry name" value="TAN"/>
</dbReference>
<dbReference type="Gene3D" id="1.10.1070.11">
    <property type="entry name" value="Phosphatidylinositol 3-/4-kinase, catalytic domain"/>
    <property type="match status" value="1"/>
</dbReference>
<evidence type="ECO:0000256" key="9">
    <source>
        <dbReference type="ARBA" id="ARBA00022763"/>
    </source>
</evidence>
<evidence type="ECO:0000256" key="10">
    <source>
        <dbReference type="ARBA" id="ARBA00022777"/>
    </source>
</evidence>
<dbReference type="GO" id="GO:0005634">
    <property type="term" value="C:nucleus"/>
    <property type="evidence" value="ECO:0007669"/>
    <property type="project" value="UniProtKB-SubCell"/>
</dbReference>
<keyword evidence="22" id="KW-1185">Reference proteome</keyword>
<organism evidence="21 22">
    <name type="scientific">Saitoella complicata (strain BCRC 22490 / CBS 7301 / JCM 7358 / NBRC 10748 / NRRL Y-17804)</name>
    <dbReference type="NCBI Taxonomy" id="698492"/>
    <lineage>
        <taxon>Eukaryota</taxon>
        <taxon>Fungi</taxon>
        <taxon>Dikarya</taxon>
        <taxon>Ascomycota</taxon>
        <taxon>Taphrinomycotina</taxon>
        <taxon>Taphrinomycotina incertae sedis</taxon>
        <taxon>Saitoella</taxon>
    </lineage>
</organism>
<evidence type="ECO:0000256" key="15">
    <source>
        <dbReference type="ARBA" id="ARBA00048679"/>
    </source>
</evidence>
<feature type="region of interest" description="Disordered" evidence="17">
    <location>
        <begin position="169"/>
        <end position="193"/>
    </location>
</feature>
<dbReference type="PROSITE" id="PS51189">
    <property type="entry name" value="FAT"/>
    <property type="match status" value="1"/>
</dbReference>